<protein>
    <submittedName>
        <fullName evidence="1">Uncharacterized protein</fullName>
    </submittedName>
</protein>
<evidence type="ECO:0000313" key="1">
    <source>
        <dbReference type="EMBL" id="CAB0030020.1"/>
    </source>
</evidence>
<name>A0A6H5HXH2_9HYME</name>
<organism evidence="1 2">
    <name type="scientific">Trichogramma brassicae</name>
    <dbReference type="NCBI Taxonomy" id="86971"/>
    <lineage>
        <taxon>Eukaryota</taxon>
        <taxon>Metazoa</taxon>
        <taxon>Ecdysozoa</taxon>
        <taxon>Arthropoda</taxon>
        <taxon>Hexapoda</taxon>
        <taxon>Insecta</taxon>
        <taxon>Pterygota</taxon>
        <taxon>Neoptera</taxon>
        <taxon>Endopterygota</taxon>
        <taxon>Hymenoptera</taxon>
        <taxon>Apocrita</taxon>
        <taxon>Proctotrupomorpha</taxon>
        <taxon>Chalcidoidea</taxon>
        <taxon>Trichogrammatidae</taxon>
        <taxon>Trichogramma</taxon>
    </lineage>
</organism>
<dbReference type="AlphaFoldDB" id="A0A6H5HXH2"/>
<sequence>ITKWACNPCVILNESSDSIPWFRDIVGSVFTFVGRGQLLMASTFRGSGSTPFFTHYVAEKSGLFM</sequence>
<keyword evidence="2" id="KW-1185">Reference proteome</keyword>
<reference evidence="1 2" key="1">
    <citation type="submission" date="2020-02" db="EMBL/GenBank/DDBJ databases">
        <authorList>
            <person name="Ferguson B K."/>
        </authorList>
    </citation>
    <scope>NUCLEOTIDE SEQUENCE [LARGE SCALE GENOMIC DNA]</scope>
</reference>
<feature type="non-terminal residue" evidence="1">
    <location>
        <position position="1"/>
    </location>
</feature>
<gene>
    <name evidence="1" type="ORF">TBRA_LOCUS2036</name>
</gene>
<proteinExistence type="predicted"/>
<dbReference type="EMBL" id="CADCXV010000411">
    <property type="protein sequence ID" value="CAB0030020.1"/>
    <property type="molecule type" value="Genomic_DNA"/>
</dbReference>
<accession>A0A6H5HXH2</accession>
<evidence type="ECO:0000313" key="2">
    <source>
        <dbReference type="Proteomes" id="UP000479190"/>
    </source>
</evidence>
<dbReference type="Proteomes" id="UP000479190">
    <property type="component" value="Unassembled WGS sequence"/>
</dbReference>